<accession>A0A8H7ACJ6</accession>
<proteinExistence type="predicted"/>
<dbReference type="AlphaFoldDB" id="A0A8H7ACJ6"/>
<feature type="region of interest" description="Disordered" evidence="1">
    <location>
        <begin position="45"/>
        <end position="73"/>
    </location>
</feature>
<keyword evidence="3" id="KW-1185">Reference proteome</keyword>
<evidence type="ECO:0000313" key="3">
    <source>
        <dbReference type="Proteomes" id="UP000606974"/>
    </source>
</evidence>
<dbReference type="Proteomes" id="UP000606974">
    <property type="component" value="Unassembled WGS sequence"/>
</dbReference>
<reference evidence="2" key="1">
    <citation type="submission" date="2020-02" db="EMBL/GenBank/DDBJ databases">
        <authorList>
            <person name="Palmer J.M."/>
        </authorList>
    </citation>
    <scope>NUCLEOTIDE SEQUENCE</scope>
    <source>
        <strain evidence="2">EPUS1.4</strain>
        <tissue evidence="2">Thallus</tissue>
    </source>
</reference>
<name>A0A8H7ACJ6_9EURO</name>
<protein>
    <submittedName>
        <fullName evidence="2">Uncharacterized protein</fullName>
    </submittedName>
</protein>
<dbReference type="EMBL" id="JAACFV010000116">
    <property type="protein sequence ID" value="KAF7505202.1"/>
    <property type="molecule type" value="Genomic_DNA"/>
</dbReference>
<sequence>MTSTHTSPLSAAARFFCALQALCDHHAELYAHYGKDLLDWLTSELSRTTSPQPPPPPIAKHRNATTDSPIENT</sequence>
<gene>
    <name evidence="2" type="ORF">GJ744_001192</name>
</gene>
<comment type="caution">
    <text evidence="2">The sequence shown here is derived from an EMBL/GenBank/DDBJ whole genome shotgun (WGS) entry which is preliminary data.</text>
</comment>
<evidence type="ECO:0000256" key="1">
    <source>
        <dbReference type="SAM" id="MobiDB-lite"/>
    </source>
</evidence>
<organism evidence="2 3">
    <name type="scientific">Endocarpon pusillum</name>
    <dbReference type="NCBI Taxonomy" id="364733"/>
    <lineage>
        <taxon>Eukaryota</taxon>
        <taxon>Fungi</taxon>
        <taxon>Dikarya</taxon>
        <taxon>Ascomycota</taxon>
        <taxon>Pezizomycotina</taxon>
        <taxon>Eurotiomycetes</taxon>
        <taxon>Chaetothyriomycetidae</taxon>
        <taxon>Verrucariales</taxon>
        <taxon>Verrucariaceae</taxon>
        <taxon>Endocarpon</taxon>
    </lineage>
</organism>
<evidence type="ECO:0000313" key="2">
    <source>
        <dbReference type="EMBL" id="KAF7505202.1"/>
    </source>
</evidence>